<sequence>MKLVPTSLLKNAAIAGLCLAAMNGARADAFAQAVLVVDNFRLLHSSGAAFKSTDFTMLDGTNSAHATASLDGVVLAAKPQNRGILSGTSPDVAHQFVGLPNPPRAENNFTAFSGPPPVPGTFGYADQNMTGSAMTIGTKEAGVRAETRADASLATDGEAAGDSDVGTSTSFNFTLGVGETMTIAFDGTPFTQAYASTGAGMETNAIARLSWSMNIMNMSTGQVVFAYQPGELNSFGNVSRTDSFPGMSTYNPGKMSFSAVTPWLNKVDTYQLTINQTTLANALQDTVAVPEPGSLAIFGLGLLGMSLLARRRK</sequence>
<dbReference type="OrthoDB" id="8771809at2"/>
<gene>
    <name evidence="3" type="ORF">CR152_23330</name>
</gene>
<feature type="domain" description="Ice-binding protein C-terminal" evidence="2">
    <location>
        <begin position="288"/>
        <end position="312"/>
    </location>
</feature>
<dbReference type="KEGG" id="mass:CR152_23330"/>
<organism evidence="3 4">
    <name type="scientific">Massilia violaceinigra</name>
    <dbReference type="NCBI Taxonomy" id="2045208"/>
    <lineage>
        <taxon>Bacteria</taxon>
        <taxon>Pseudomonadati</taxon>
        <taxon>Pseudomonadota</taxon>
        <taxon>Betaproteobacteria</taxon>
        <taxon>Burkholderiales</taxon>
        <taxon>Oxalobacteraceae</taxon>
        <taxon>Telluria group</taxon>
        <taxon>Massilia</taxon>
    </lineage>
</organism>
<keyword evidence="4" id="KW-1185">Reference proteome</keyword>
<evidence type="ECO:0000313" key="3">
    <source>
        <dbReference type="EMBL" id="ATQ77119.1"/>
    </source>
</evidence>
<reference evidence="3" key="1">
    <citation type="submission" date="2017-10" db="EMBL/GenBank/DDBJ databases">
        <title>Massilia psychrophilum sp. nov., a novel purple-pigmented bacterium isolated from Tianshan glacier, Xinjiang Municipality, China.</title>
        <authorList>
            <person name="Wang H."/>
        </authorList>
    </citation>
    <scope>NUCLEOTIDE SEQUENCE [LARGE SCALE GENOMIC DNA]</scope>
    <source>
        <strain evidence="3">B2</strain>
    </source>
</reference>
<accession>A0A2D2DQ62</accession>
<evidence type="ECO:0000259" key="2">
    <source>
        <dbReference type="Pfam" id="PF07589"/>
    </source>
</evidence>
<evidence type="ECO:0000313" key="4">
    <source>
        <dbReference type="Proteomes" id="UP000229897"/>
    </source>
</evidence>
<name>A0A2D2DQ62_9BURK</name>
<dbReference type="NCBIfam" id="TIGR02595">
    <property type="entry name" value="PEP_CTERM"/>
    <property type="match status" value="1"/>
</dbReference>
<dbReference type="InterPro" id="IPR048213">
    <property type="entry name" value="EDSA_1-like"/>
</dbReference>
<proteinExistence type="predicted"/>
<dbReference type="AlphaFoldDB" id="A0A2D2DQ62"/>
<feature type="chain" id="PRO_5013931275" description="Ice-binding protein C-terminal domain-containing protein" evidence="1">
    <location>
        <begin position="28"/>
        <end position="313"/>
    </location>
</feature>
<feature type="signal peptide" evidence="1">
    <location>
        <begin position="1"/>
        <end position="27"/>
    </location>
</feature>
<dbReference type="NCBIfam" id="NF041538">
    <property type="entry name" value="PEP_EDSA_1"/>
    <property type="match status" value="1"/>
</dbReference>
<evidence type="ECO:0000256" key="1">
    <source>
        <dbReference type="SAM" id="SignalP"/>
    </source>
</evidence>
<dbReference type="EMBL" id="CP024608">
    <property type="protein sequence ID" value="ATQ77119.1"/>
    <property type="molecule type" value="Genomic_DNA"/>
</dbReference>
<dbReference type="Pfam" id="PF07589">
    <property type="entry name" value="PEP-CTERM"/>
    <property type="match status" value="1"/>
</dbReference>
<dbReference type="Proteomes" id="UP000229897">
    <property type="component" value="Chromosome"/>
</dbReference>
<keyword evidence="1" id="KW-0732">Signal</keyword>
<protein>
    <recommendedName>
        <fullName evidence="2">Ice-binding protein C-terminal domain-containing protein</fullName>
    </recommendedName>
</protein>
<dbReference type="InterPro" id="IPR013424">
    <property type="entry name" value="Ice-binding_C"/>
</dbReference>
<dbReference type="RefSeq" id="WP_099879000.1">
    <property type="nucleotide sequence ID" value="NZ_CP024608.1"/>
</dbReference>